<evidence type="ECO:0000313" key="15">
    <source>
        <dbReference type="EMBL" id="CAF3736547.1"/>
    </source>
</evidence>
<evidence type="ECO:0000256" key="2">
    <source>
        <dbReference type="ARBA" id="ARBA00022448"/>
    </source>
</evidence>
<dbReference type="EMBL" id="CAJNOQ010003533">
    <property type="protein sequence ID" value="CAF1017082.1"/>
    <property type="molecule type" value="Genomic_DNA"/>
</dbReference>
<evidence type="ECO:0000256" key="6">
    <source>
        <dbReference type="ARBA" id="ARBA00023136"/>
    </source>
</evidence>
<dbReference type="Proteomes" id="UP000681722">
    <property type="component" value="Unassembled WGS sequence"/>
</dbReference>
<dbReference type="EMBL" id="CAJOBA010005213">
    <property type="protein sequence ID" value="CAF3736547.1"/>
    <property type="molecule type" value="Genomic_DNA"/>
</dbReference>
<keyword evidence="17" id="KW-1185">Reference proteome</keyword>
<keyword evidence="3 11" id="KW-0812">Transmembrane</keyword>
<comment type="subcellular location">
    <subcellularLocation>
        <location evidence="1">Membrane</location>
        <topology evidence="1">Multi-pass membrane protein</topology>
    </subcellularLocation>
</comment>
<gene>
    <name evidence="14" type="ORF">GPM918_LOCUS14577</name>
    <name evidence="13" type="ORF">OVA965_LOCUS12781</name>
    <name evidence="16" type="ORF">SRO942_LOCUS14579</name>
    <name evidence="15" type="ORF">TMI583_LOCUS12784</name>
</gene>
<evidence type="ECO:0000256" key="1">
    <source>
        <dbReference type="ARBA" id="ARBA00004141"/>
    </source>
</evidence>
<dbReference type="Gene3D" id="3.40.190.10">
    <property type="entry name" value="Periplasmic binding protein-like II"/>
    <property type="match status" value="1"/>
</dbReference>
<evidence type="ECO:0000256" key="5">
    <source>
        <dbReference type="ARBA" id="ARBA00023065"/>
    </source>
</evidence>
<evidence type="ECO:0000313" key="17">
    <source>
        <dbReference type="Proteomes" id="UP000663829"/>
    </source>
</evidence>
<evidence type="ECO:0000256" key="8">
    <source>
        <dbReference type="ARBA" id="ARBA00023180"/>
    </source>
</evidence>
<evidence type="ECO:0000256" key="7">
    <source>
        <dbReference type="ARBA" id="ARBA00023170"/>
    </source>
</evidence>
<dbReference type="Proteomes" id="UP000682733">
    <property type="component" value="Unassembled WGS sequence"/>
</dbReference>
<evidence type="ECO:0000313" key="14">
    <source>
        <dbReference type="EMBL" id="CAF1017082.1"/>
    </source>
</evidence>
<keyword evidence="2" id="KW-0813">Transport</keyword>
<dbReference type="EMBL" id="CAJNOK010005208">
    <property type="protein sequence ID" value="CAF0964542.1"/>
    <property type="molecule type" value="Genomic_DNA"/>
</dbReference>
<reference evidence="14" key="1">
    <citation type="submission" date="2021-02" db="EMBL/GenBank/DDBJ databases">
        <authorList>
            <person name="Nowell W R."/>
        </authorList>
    </citation>
    <scope>NUCLEOTIDE SEQUENCE</scope>
</reference>
<dbReference type="SMART" id="SM00079">
    <property type="entry name" value="PBPe"/>
    <property type="match status" value="1"/>
</dbReference>
<dbReference type="GO" id="GO:0015276">
    <property type="term" value="F:ligand-gated monoatomic ion channel activity"/>
    <property type="evidence" value="ECO:0007669"/>
    <property type="project" value="InterPro"/>
</dbReference>
<feature type="transmembrane region" description="Helical" evidence="11">
    <location>
        <begin position="367"/>
        <end position="387"/>
    </location>
</feature>
<evidence type="ECO:0000256" key="3">
    <source>
        <dbReference type="ARBA" id="ARBA00022692"/>
    </source>
</evidence>
<feature type="transmembrane region" description="Helical" evidence="11">
    <location>
        <begin position="290"/>
        <end position="310"/>
    </location>
</feature>
<evidence type="ECO:0000256" key="11">
    <source>
        <dbReference type="SAM" id="Phobius"/>
    </source>
</evidence>
<dbReference type="PANTHER" id="PTHR18966">
    <property type="entry name" value="IONOTROPIC GLUTAMATE RECEPTOR"/>
    <property type="match status" value="1"/>
</dbReference>
<dbReference type="Gene3D" id="1.10.287.70">
    <property type="match status" value="1"/>
</dbReference>
<evidence type="ECO:0000256" key="4">
    <source>
        <dbReference type="ARBA" id="ARBA00022989"/>
    </source>
</evidence>
<dbReference type="OrthoDB" id="5984008at2759"/>
<feature type="domain" description="Ionotropic glutamate receptor C-terminal" evidence="12">
    <location>
        <begin position="5"/>
        <end position="339"/>
    </location>
</feature>
<comment type="caution">
    <text evidence="14">The sequence shown here is derived from an EMBL/GenBank/DDBJ whole genome shotgun (WGS) entry which is preliminary data.</text>
</comment>
<evidence type="ECO:0000313" key="13">
    <source>
        <dbReference type="EMBL" id="CAF0964542.1"/>
    </source>
</evidence>
<evidence type="ECO:0000256" key="10">
    <source>
        <dbReference type="ARBA" id="ARBA00023303"/>
    </source>
</evidence>
<feature type="transmembrane region" description="Helical" evidence="11">
    <location>
        <begin position="109"/>
        <end position="127"/>
    </location>
</feature>
<protein>
    <recommendedName>
        <fullName evidence="12">Ionotropic glutamate receptor C-terminal domain-containing protein</fullName>
    </recommendedName>
</protein>
<dbReference type="Pfam" id="PF00060">
    <property type="entry name" value="Lig_chan"/>
    <property type="match status" value="1"/>
</dbReference>
<dbReference type="SUPFAM" id="SSF53850">
    <property type="entry name" value="Periplasmic binding protein-like II"/>
    <property type="match status" value="1"/>
</dbReference>
<organism evidence="14 17">
    <name type="scientific">Didymodactylos carnosus</name>
    <dbReference type="NCBI Taxonomy" id="1234261"/>
    <lineage>
        <taxon>Eukaryota</taxon>
        <taxon>Metazoa</taxon>
        <taxon>Spiralia</taxon>
        <taxon>Gnathifera</taxon>
        <taxon>Rotifera</taxon>
        <taxon>Eurotatoria</taxon>
        <taxon>Bdelloidea</taxon>
        <taxon>Philodinida</taxon>
        <taxon>Philodinidae</taxon>
        <taxon>Didymodactylos</taxon>
    </lineage>
</organism>
<keyword evidence="8" id="KW-0325">Glycoprotein</keyword>
<proteinExistence type="predicted"/>
<keyword evidence="5" id="KW-0406">Ion transport</keyword>
<dbReference type="InterPro" id="IPR015683">
    <property type="entry name" value="Ionotropic_Glu_rcpt"/>
</dbReference>
<sequence length="416" mass="48139">MTCKKLRIAVIESPPFVMSEEKTITSNNDTTGIIITDKILLKGFFIDLILTLKKQMKFYDEIQFIHPNTQYDDLIVVSVFDNSLRIVVRRSESIFIELFSYLKPFSFKLWLSVLILILYSNVSIFYFERTTTATNNTDTIRQEPIHRSIAIFFYHSICSVVGTNSDDNFILSSISSKILTISLCMIAFILGATYTAKLSAFLTIERTQQITSIDDIENGRIPYHRIGIVRGSAIHEYYINTISTYFYPLNSSNEIYSNLIEKKIDALWDYALWDYASIGYQVQQRFCSKLMVVGVGFTHSTFGIAFNNHWKYKYELDYQLLTLKATGILKSLEEYWFQYRPPSTTNAYCNSKHNVHNNQSNGITIEIMSGLFLTFYLISLLTILLHLCNQRHKLMQAVINLKTRLNNSRCCRRALS</sequence>
<dbReference type="Proteomes" id="UP000677228">
    <property type="component" value="Unassembled WGS sequence"/>
</dbReference>
<dbReference type="EMBL" id="CAJOBC010003534">
    <property type="protein sequence ID" value="CAF3788614.1"/>
    <property type="molecule type" value="Genomic_DNA"/>
</dbReference>
<accession>A0A814HWM1</accession>
<evidence type="ECO:0000256" key="9">
    <source>
        <dbReference type="ARBA" id="ARBA00023286"/>
    </source>
</evidence>
<feature type="transmembrane region" description="Helical" evidence="11">
    <location>
        <begin position="178"/>
        <end position="196"/>
    </location>
</feature>
<dbReference type="InterPro" id="IPR001320">
    <property type="entry name" value="Iontro_rcpt_C"/>
</dbReference>
<evidence type="ECO:0000313" key="16">
    <source>
        <dbReference type="EMBL" id="CAF3788614.1"/>
    </source>
</evidence>
<keyword evidence="4 11" id="KW-1133">Transmembrane helix</keyword>
<name>A0A814HWM1_9BILA</name>
<evidence type="ECO:0000259" key="12">
    <source>
        <dbReference type="SMART" id="SM00079"/>
    </source>
</evidence>
<keyword evidence="6 11" id="KW-0472">Membrane</keyword>
<keyword evidence="7" id="KW-0675">Receptor</keyword>
<dbReference type="GO" id="GO:0016020">
    <property type="term" value="C:membrane"/>
    <property type="evidence" value="ECO:0007669"/>
    <property type="project" value="UniProtKB-SubCell"/>
</dbReference>
<dbReference type="AlphaFoldDB" id="A0A814HWM1"/>
<dbReference type="Proteomes" id="UP000663829">
    <property type="component" value="Unassembled WGS sequence"/>
</dbReference>
<keyword evidence="9" id="KW-1071">Ligand-gated ion channel</keyword>
<keyword evidence="10" id="KW-0407">Ion channel</keyword>